<reference evidence="5" key="1">
    <citation type="journal article" date="2013" name="Proc. Natl. Acad. Sci. U.S.A.">
        <title>Improving the coverage of the cyanobacterial phylum using diversity-driven genome sequencing.</title>
        <authorList>
            <person name="Shih P.M."/>
            <person name="Wu D."/>
            <person name="Latifi A."/>
            <person name="Axen S.D."/>
            <person name="Fewer D.P."/>
            <person name="Talla E."/>
            <person name="Calteau A."/>
            <person name="Cai F."/>
            <person name="Tandeau de Marsac N."/>
            <person name="Rippka R."/>
            <person name="Herdman M."/>
            <person name="Sivonen K."/>
            <person name="Coursin T."/>
            <person name="Laurent T."/>
            <person name="Goodwin L."/>
            <person name="Nolan M."/>
            <person name="Davenport K.W."/>
            <person name="Han C.S."/>
            <person name="Rubin E.M."/>
            <person name="Eisen J.A."/>
            <person name="Woyke T."/>
            <person name="Gugger M."/>
            <person name="Kerfeld C.A."/>
        </authorList>
    </citation>
    <scope>NUCLEOTIDE SEQUENCE [LARGE SCALE GENOMIC DNA]</scope>
    <source>
        <strain evidence="5">ATCC 29371 / PCC 7437</strain>
    </source>
</reference>
<keyword evidence="5" id="KW-1185">Reference proteome</keyword>
<protein>
    <submittedName>
        <fullName evidence="4">Response regulator receiver protein</fullName>
    </submittedName>
</protein>
<dbReference type="Pfam" id="PF00072">
    <property type="entry name" value="Response_reg"/>
    <property type="match status" value="1"/>
</dbReference>
<dbReference type="GO" id="GO:0000160">
    <property type="term" value="P:phosphorelay signal transduction system"/>
    <property type="evidence" value="ECO:0007669"/>
    <property type="project" value="InterPro"/>
</dbReference>
<dbReference type="InterPro" id="IPR011006">
    <property type="entry name" value="CheY-like_superfamily"/>
</dbReference>
<dbReference type="Gene3D" id="3.40.50.2300">
    <property type="match status" value="1"/>
</dbReference>
<evidence type="ECO:0000259" key="3">
    <source>
        <dbReference type="PROSITE" id="PS50110"/>
    </source>
</evidence>
<dbReference type="RefSeq" id="WP_015192892.1">
    <property type="nucleotide sequence ID" value="NC_019748.1"/>
</dbReference>
<feature type="domain" description="Response regulatory" evidence="3">
    <location>
        <begin position="5"/>
        <end position="122"/>
    </location>
</feature>
<dbReference type="PROSITE" id="PS50110">
    <property type="entry name" value="RESPONSE_REGULATORY"/>
    <property type="match status" value="1"/>
</dbReference>
<dbReference type="PANTHER" id="PTHR44591:SF22">
    <property type="entry name" value="CHEY SUBFAMILY"/>
    <property type="match status" value="1"/>
</dbReference>
<dbReference type="SMART" id="SM00448">
    <property type="entry name" value="REC"/>
    <property type="match status" value="1"/>
</dbReference>
<dbReference type="KEGG" id="scs:Sta7437_1658"/>
<evidence type="ECO:0000313" key="4">
    <source>
        <dbReference type="EMBL" id="AFZ35221.1"/>
    </source>
</evidence>
<sequence>MSRKSILLIEHEASIGEVLRTCLSEFGGWRVILSNSIQEGVDLCMATRPDVILLDTSISEIDALIFIEQLKQHSMDRAIPILLITARASWFTLKQLHQMGFAGAIAKPFNPSTLSTQISHLLGWSEKEF</sequence>
<dbReference type="OrthoDB" id="487748at2"/>
<dbReference type="PANTHER" id="PTHR44591">
    <property type="entry name" value="STRESS RESPONSE REGULATOR PROTEIN 1"/>
    <property type="match status" value="1"/>
</dbReference>
<keyword evidence="1 2" id="KW-0597">Phosphoprotein</keyword>
<dbReference type="SUPFAM" id="SSF52172">
    <property type="entry name" value="CheY-like"/>
    <property type="match status" value="1"/>
</dbReference>
<organism evidence="4 5">
    <name type="scientific">Stanieria cyanosphaera (strain ATCC 29371 / PCC 7437)</name>
    <dbReference type="NCBI Taxonomy" id="111780"/>
    <lineage>
        <taxon>Bacteria</taxon>
        <taxon>Bacillati</taxon>
        <taxon>Cyanobacteriota</taxon>
        <taxon>Cyanophyceae</taxon>
        <taxon>Pleurocapsales</taxon>
        <taxon>Dermocarpellaceae</taxon>
        <taxon>Stanieria</taxon>
    </lineage>
</organism>
<dbReference type="STRING" id="111780.Sta7437_1658"/>
<evidence type="ECO:0000256" key="2">
    <source>
        <dbReference type="PROSITE-ProRule" id="PRU00169"/>
    </source>
</evidence>
<dbReference type="HOGENOM" id="CLU_000445_69_17_3"/>
<dbReference type="InterPro" id="IPR001789">
    <property type="entry name" value="Sig_transdc_resp-reg_receiver"/>
</dbReference>
<dbReference type="eggNOG" id="COG0745">
    <property type="taxonomic scope" value="Bacteria"/>
</dbReference>
<accession>K9XT14</accession>
<dbReference type="Proteomes" id="UP000010473">
    <property type="component" value="Chromosome"/>
</dbReference>
<feature type="modified residue" description="4-aspartylphosphate" evidence="2">
    <location>
        <position position="55"/>
    </location>
</feature>
<name>K9XT14_STAC7</name>
<gene>
    <name evidence="4" type="ordered locus">Sta7437_1658</name>
</gene>
<dbReference type="InterPro" id="IPR050595">
    <property type="entry name" value="Bact_response_regulator"/>
</dbReference>
<dbReference type="EMBL" id="CP003653">
    <property type="protein sequence ID" value="AFZ35221.1"/>
    <property type="molecule type" value="Genomic_DNA"/>
</dbReference>
<evidence type="ECO:0000313" key="5">
    <source>
        <dbReference type="Proteomes" id="UP000010473"/>
    </source>
</evidence>
<dbReference type="AlphaFoldDB" id="K9XT14"/>
<evidence type="ECO:0000256" key="1">
    <source>
        <dbReference type="ARBA" id="ARBA00022553"/>
    </source>
</evidence>
<proteinExistence type="predicted"/>